<evidence type="ECO:0000313" key="2">
    <source>
        <dbReference type="EMBL" id="THV60174.1"/>
    </source>
</evidence>
<dbReference type="Gene3D" id="3.40.30.10">
    <property type="entry name" value="Glutaredoxin"/>
    <property type="match status" value="1"/>
</dbReference>
<gene>
    <name evidence="2" type="ORF">EZV76_06340</name>
</gene>
<proteinExistence type="predicted"/>
<dbReference type="SUPFAM" id="SSF52833">
    <property type="entry name" value="Thioredoxin-like"/>
    <property type="match status" value="1"/>
</dbReference>
<dbReference type="PANTHER" id="PTHR15337:SF11">
    <property type="entry name" value="THIOREDOXIN DOMAIN-CONTAINING PROTEIN"/>
    <property type="match status" value="1"/>
</dbReference>
<dbReference type="InterPro" id="IPR051099">
    <property type="entry name" value="AGR/TXD"/>
</dbReference>
<dbReference type="Proteomes" id="UP000310406">
    <property type="component" value="Unassembled WGS sequence"/>
</dbReference>
<accession>A0A4S8S0I3</accession>
<dbReference type="PANTHER" id="PTHR15337">
    <property type="entry name" value="ANTERIOR GRADIENT PROTEIN-RELATED"/>
    <property type="match status" value="1"/>
</dbReference>
<evidence type="ECO:0000256" key="1">
    <source>
        <dbReference type="ARBA" id="ARBA00022729"/>
    </source>
</evidence>
<keyword evidence="1" id="KW-0732">Signal</keyword>
<organism evidence="2 3">
    <name type="scientific">Flagellimonas alvinocaridis</name>
    <dbReference type="NCBI Taxonomy" id="2530200"/>
    <lineage>
        <taxon>Bacteria</taxon>
        <taxon>Pseudomonadati</taxon>
        <taxon>Bacteroidota</taxon>
        <taxon>Flavobacteriia</taxon>
        <taxon>Flavobacteriales</taxon>
        <taxon>Flavobacteriaceae</taxon>
        <taxon>Flagellimonas</taxon>
    </lineage>
</organism>
<reference evidence="2 3" key="1">
    <citation type="submission" date="2019-03" db="EMBL/GenBank/DDBJ databases">
        <title>Muricauda SCR12 sp.nov, a marine bacterium isolated from Pacific Ocean:the Okinawa trough.</title>
        <authorList>
            <person name="Liu L."/>
        </authorList>
    </citation>
    <scope>NUCLEOTIDE SEQUENCE [LARGE SCALE GENOMIC DNA]</scope>
    <source>
        <strain evidence="2 3">SCR12</strain>
    </source>
</reference>
<dbReference type="Pfam" id="PF13899">
    <property type="entry name" value="Thioredoxin_7"/>
    <property type="match status" value="1"/>
</dbReference>
<evidence type="ECO:0000313" key="3">
    <source>
        <dbReference type="Proteomes" id="UP000310406"/>
    </source>
</evidence>
<dbReference type="InterPro" id="IPR036249">
    <property type="entry name" value="Thioredoxin-like_sf"/>
</dbReference>
<dbReference type="EMBL" id="SNTZ01000002">
    <property type="protein sequence ID" value="THV60174.1"/>
    <property type="molecule type" value="Genomic_DNA"/>
</dbReference>
<name>A0A4S8S0I3_9FLAO</name>
<dbReference type="OrthoDB" id="981626at2"/>
<protein>
    <submittedName>
        <fullName evidence="2">Thioredoxin family protein</fullName>
    </submittedName>
</protein>
<keyword evidence="3" id="KW-1185">Reference proteome</keyword>
<dbReference type="RefSeq" id="WP_136565756.1">
    <property type="nucleotide sequence ID" value="NZ_SNTZ01000002.1"/>
</dbReference>
<comment type="caution">
    <text evidence="2">The sequence shown here is derived from an EMBL/GenBank/DDBJ whole genome shotgun (WGS) entry which is preliminary data.</text>
</comment>
<sequence length="145" mass="16492">MKQFLIIIFLLVFGSLQAQEWQSSFDKAVGLANKENKPIILVFSGSDWCAPCIRLEKNIWQSEEFKLYASEHYVLYKADFPRKKKNELPLELSETNAALAQKFNPKGHFPLVVVLNKDQSVLGKTGFNVKASPKKYISILNGFIP</sequence>
<dbReference type="AlphaFoldDB" id="A0A4S8S0I3"/>